<protein>
    <submittedName>
        <fullName evidence="1">Uncharacterized protein</fullName>
    </submittedName>
</protein>
<dbReference type="AlphaFoldDB" id="A0A8H6F6P4"/>
<evidence type="ECO:0000313" key="1">
    <source>
        <dbReference type="EMBL" id="KAF6217610.1"/>
    </source>
</evidence>
<organism evidence="1 2">
    <name type="scientific">Letharia lupina</name>
    <dbReference type="NCBI Taxonomy" id="560253"/>
    <lineage>
        <taxon>Eukaryota</taxon>
        <taxon>Fungi</taxon>
        <taxon>Dikarya</taxon>
        <taxon>Ascomycota</taxon>
        <taxon>Pezizomycotina</taxon>
        <taxon>Lecanoromycetes</taxon>
        <taxon>OSLEUM clade</taxon>
        <taxon>Lecanoromycetidae</taxon>
        <taxon>Lecanorales</taxon>
        <taxon>Lecanorineae</taxon>
        <taxon>Parmeliaceae</taxon>
        <taxon>Letharia</taxon>
    </lineage>
</organism>
<keyword evidence="2" id="KW-1185">Reference proteome</keyword>
<accession>A0A8H6F6P4</accession>
<dbReference type="EMBL" id="JACCJB010000026">
    <property type="protein sequence ID" value="KAF6217610.1"/>
    <property type="molecule type" value="Genomic_DNA"/>
</dbReference>
<comment type="caution">
    <text evidence="1">The sequence shown here is derived from an EMBL/GenBank/DDBJ whole genome shotgun (WGS) entry which is preliminary data.</text>
</comment>
<sequence>MTDQELSCMYLRNRMNLARGDRSCFGGPHLYDYTLKDAALDANVTFVIFTFAE</sequence>
<name>A0A8H6F6P4_9LECA</name>
<dbReference type="RefSeq" id="XP_037147045.1">
    <property type="nucleotide sequence ID" value="XM_037297609.1"/>
</dbReference>
<dbReference type="GeneID" id="59335113"/>
<reference evidence="1 2" key="1">
    <citation type="journal article" date="2020" name="Genomics">
        <title>Complete, high-quality genomes from long-read metagenomic sequencing of two wolf lichen thalli reveals enigmatic genome architecture.</title>
        <authorList>
            <person name="McKenzie S.K."/>
            <person name="Walston R.F."/>
            <person name="Allen J.L."/>
        </authorList>
    </citation>
    <scope>NUCLEOTIDE SEQUENCE [LARGE SCALE GENOMIC DNA]</scope>
    <source>
        <strain evidence="1">WasteWater1</strain>
    </source>
</reference>
<proteinExistence type="predicted"/>
<gene>
    <name evidence="1" type="ORF">HO133_006712</name>
</gene>
<evidence type="ECO:0000313" key="2">
    <source>
        <dbReference type="Proteomes" id="UP000593566"/>
    </source>
</evidence>
<dbReference type="Proteomes" id="UP000593566">
    <property type="component" value="Unassembled WGS sequence"/>
</dbReference>